<dbReference type="CDD" id="cd06222">
    <property type="entry name" value="RNase_H_like"/>
    <property type="match status" value="1"/>
</dbReference>
<evidence type="ECO:0000313" key="3">
    <source>
        <dbReference type="Proteomes" id="UP000593576"/>
    </source>
</evidence>
<dbReference type="PANTHER" id="PTHR47723:SF24">
    <property type="entry name" value="RNASE H TYPE-1 DOMAIN-CONTAINING PROTEIN"/>
    <property type="match status" value="1"/>
</dbReference>
<dbReference type="PANTHER" id="PTHR47723">
    <property type="entry name" value="OS05G0353850 PROTEIN"/>
    <property type="match status" value="1"/>
</dbReference>
<dbReference type="InterPro" id="IPR053151">
    <property type="entry name" value="RNase_H-like"/>
</dbReference>
<feature type="domain" description="RNase H type-1" evidence="1">
    <location>
        <begin position="9"/>
        <end position="68"/>
    </location>
</feature>
<dbReference type="Pfam" id="PF13456">
    <property type="entry name" value="RVT_3"/>
    <property type="match status" value="1"/>
</dbReference>
<protein>
    <recommendedName>
        <fullName evidence="1">RNase H type-1 domain-containing protein</fullName>
    </recommendedName>
</protein>
<dbReference type="GO" id="GO:0003676">
    <property type="term" value="F:nucleic acid binding"/>
    <property type="evidence" value="ECO:0007669"/>
    <property type="project" value="InterPro"/>
</dbReference>
<proteinExistence type="predicted"/>
<evidence type="ECO:0000259" key="1">
    <source>
        <dbReference type="Pfam" id="PF13456"/>
    </source>
</evidence>
<reference evidence="2 3" key="1">
    <citation type="journal article" date="2019" name="Genome Biol. Evol.">
        <title>Insights into the evolution of the New World diploid cottons (Gossypium, subgenus Houzingenia) based on genome sequencing.</title>
        <authorList>
            <person name="Grover C.E."/>
            <person name="Arick M.A. 2nd"/>
            <person name="Thrash A."/>
            <person name="Conover J.L."/>
            <person name="Sanders W.S."/>
            <person name="Peterson D.G."/>
            <person name="Frelichowski J.E."/>
            <person name="Scheffler J.A."/>
            <person name="Scheffler B.E."/>
            <person name="Wendel J.F."/>
        </authorList>
    </citation>
    <scope>NUCLEOTIDE SEQUENCE [LARGE SCALE GENOMIC DNA]</scope>
    <source>
        <strain evidence="2">1</strain>
        <tissue evidence="2">Leaf</tissue>
    </source>
</reference>
<name>A0A7J9M1L5_GOSSC</name>
<gene>
    <name evidence="2" type="ORF">Goshw_007688</name>
</gene>
<dbReference type="GO" id="GO:0004523">
    <property type="term" value="F:RNA-DNA hybrid ribonuclease activity"/>
    <property type="evidence" value="ECO:0007669"/>
    <property type="project" value="InterPro"/>
</dbReference>
<dbReference type="EMBL" id="JABFAF010000009">
    <property type="protein sequence ID" value="MBA0864965.1"/>
    <property type="molecule type" value="Genomic_DNA"/>
</dbReference>
<evidence type="ECO:0000313" key="2">
    <source>
        <dbReference type="EMBL" id="MBA0864965.1"/>
    </source>
</evidence>
<dbReference type="AlphaFoldDB" id="A0A7J9M1L5"/>
<keyword evidence="3" id="KW-1185">Reference proteome</keyword>
<organism evidence="2 3">
    <name type="scientific">Gossypium schwendimanii</name>
    <name type="common">Cotton</name>
    <dbReference type="NCBI Taxonomy" id="34291"/>
    <lineage>
        <taxon>Eukaryota</taxon>
        <taxon>Viridiplantae</taxon>
        <taxon>Streptophyta</taxon>
        <taxon>Embryophyta</taxon>
        <taxon>Tracheophyta</taxon>
        <taxon>Spermatophyta</taxon>
        <taxon>Magnoliopsida</taxon>
        <taxon>eudicotyledons</taxon>
        <taxon>Gunneridae</taxon>
        <taxon>Pentapetalae</taxon>
        <taxon>rosids</taxon>
        <taxon>malvids</taxon>
        <taxon>Malvales</taxon>
        <taxon>Malvaceae</taxon>
        <taxon>Malvoideae</taxon>
        <taxon>Gossypium</taxon>
    </lineage>
</organism>
<dbReference type="Proteomes" id="UP000593576">
    <property type="component" value="Unassembled WGS sequence"/>
</dbReference>
<sequence>MKVNVDDSVLTFESRAAIGGVLRGLNGSWMGVFDMVVGLLDIFKIEARALLEGLKFVWAKGYHKVEIKRLGSKISAILRENNGVANRTTKEARGEMDHLIIHEEPRGSVRGLLDDDIHCATISFD</sequence>
<dbReference type="OrthoDB" id="988682at2759"/>
<dbReference type="InterPro" id="IPR044730">
    <property type="entry name" value="RNase_H-like_dom_plant"/>
</dbReference>
<accession>A0A7J9M1L5</accession>
<comment type="caution">
    <text evidence="2">The sequence shown here is derived from an EMBL/GenBank/DDBJ whole genome shotgun (WGS) entry which is preliminary data.</text>
</comment>
<feature type="non-terminal residue" evidence="2">
    <location>
        <position position="125"/>
    </location>
</feature>
<dbReference type="InterPro" id="IPR002156">
    <property type="entry name" value="RNaseH_domain"/>
</dbReference>